<name>A0A1L3JF47_9SPHN</name>
<sequence>MPHWLSGAWESTNKGPHGDLWGDEYWTSPRGGIMMGAARMGQGEALILWENLRIAYDENGKVALWTMPRGAAATKFDMAMMNDYEILFENMAHDYPQRIKYWRDGDMLRAEISLIDGSRPYQFAYKKTTPK</sequence>
<feature type="domain" description="DUF6265" evidence="1">
    <location>
        <begin position="3"/>
        <end position="113"/>
    </location>
</feature>
<dbReference type="EMBL" id="CP018154">
    <property type="protein sequence ID" value="APG63767.1"/>
    <property type="molecule type" value="Genomic_DNA"/>
</dbReference>
<reference evidence="2 3" key="1">
    <citation type="submission" date="2016-11" db="EMBL/GenBank/DDBJ databases">
        <title>Sphingorhabdus sp. LPB0140, isolated from marine environment.</title>
        <authorList>
            <person name="Kim E."/>
            <person name="Yi H."/>
        </authorList>
    </citation>
    <scope>NUCLEOTIDE SEQUENCE [LARGE SCALE GENOMIC DNA]</scope>
    <source>
        <strain evidence="2 3">LPB0140</strain>
    </source>
</reference>
<dbReference type="AlphaFoldDB" id="A0A1L3JF47"/>
<accession>A0A1L3JF47</accession>
<gene>
    <name evidence="2" type="ORF">LPB140_09795</name>
</gene>
<evidence type="ECO:0000259" key="1">
    <source>
        <dbReference type="Pfam" id="PF19780"/>
    </source>
</evidence>
<protein>
    <recommendedName>
        <fullName evidence="1">DUF6265 domain-containing protein</fullName>
    </recommendedName>
</protein>
<dbReference type="KEGG" id="sphl:LPB140_09795"/>
<proteinExistence type="predicted"/>
<evidence type="ECO:0000313" key="3">
    <source>
        <dbReference type="Proteomes" id="UP000242561"/>
    </source>
</evidence>
<dbReference type="Proteomes" id="UP000242561">
    <property type="component" value="Chromosome"/>
</dbReference>
<organism evidence="2 3">
    <name type="scientific">Sphingorhabdus lutea</name>
    <dbReference type="NCBI Taxonomy" id="1913578"/>
    <lineage>
        <taxon>Bacteria</taxon>
        <taxon>Pseudomonadati</taxon>
        <taxon>Pseudomonadota</taxon>
        <taxon>Alphaproteobacteria</taxon>
        <taxon>Sphingomonadales</taxon>
        <taxon>Sphingomonadaceae</taxon>
        <taxon>Sphingorhabdus</taxon>
    </lineage>
</organism>
<keyword evidence="3" id="KW-1185">Reference proteome</keyword>
<evidence type="ECO:0000313" key="2">
    <source>
        <dbReference type="EMBL" id="APG63767.1"/>
    </source>
</evidence>
<dbReference type="STRING" id="1913578.LPB140_09795"/>
<dbReference type="InterPro" id="IPR046232">
    <property type="entry name" value="DUF6265"/>
</dbReference>
<dbReference type="Pfam" id="PF19780">
    <property type="entry name" value="DUF6265"/>
    <property type="match status" value="1"/>
</dbReference>